<keyword evidence="8" id="KW-0479">Metal-binding</keyword>
<feature type="binding site" evidence="8">
    <location>
        <position position="353"/>
    </location>
    <ligand>
        <name>Mn(2+)</name>
        <dbReference type="ChEBI" id="CHEBI:29035"/>
        <label>1</label>
    </ligand>
</feature>
<dbReference type="NCBIfam" id="NF002073">
    <property type="entry name" value="PRK00913.1-2"/>
    <property type="match status" value="1"/>
</dbReference>
<organism evidence="10 11">
    <name type="scientific">Tengunoibacter tsumagoiensis</name>
    <dbReference type="NCBI Taxonomy" id="2014871"/>
    <lineage>
        <taxon>Bacteria</taxon>
        <taxon>Bacillati</taxon>
        <taxon>Chloroflexota</taxon>
        <taxon>Ktedonobacteria</taxon>
        <taxon>Ktedonobacterales</taxon>
        <taxon>Dictyobacteraceae</taxon>
        <taxon>Tengunoibacter</taxon>
    </lineage>
</organism>
<dbReference type="EC" id="3.4.11.10" evidence="8"/>
<keyword evidence="8" id="KW-0464">Manganese</keyword>
<keyword evidence="11" id="KW-1185">Reference proteome</keyword>
<name>A0A402A291_9CHLR</name>
<accession>A0A402A291</accession>
<dbReference type="RefSeq" id="WP_126580820.1">
    <property type="nucleotide sequence ID" value="NZ_BIFR01000001.1"/>
</dbReference>
<evidence type="ECO:0000256" key="5">
    <source>
        <dbReference type="ARBA" id="ARBA00022670"/>
    </source>
</evidence>
<dbReference type="NCBIfam" id="NF002077">
    <property type="entry name" value="PRK00913.2-4"/>
    <property type="match status" value="1"/>
</dbReference>
<keyword evidence="6 8" id="KW-0378">Hydrolase</keyword>
<dbReference type="Pfam" id="PF00883">
    <property type="entry name" value="Peptidase_M17"/>
    <property type="match status" value="1"/>
</dbReference>
<comment type="subcellular location">
    <subcellularLocation>
        <location evidence="8">Cytoplasm</location>
    </subcellularLocation>
</comment>
<dbReference type="PANTHER" id="PTHR11963">
    <property type="entry name" value="LEUCINE AMINOPEPTIDASE-RELATED"/>
    <property type="match status" value="1"/>
</dbReference>
<evidence type="ECO:0000256" key="3">
    <source>
        <dbReference type="ARBA" id="ARBA00009528"/>
    </source>
</evidence>
<comment type="function">
    <text evidence="7 8">Presumably involved in the processing and regular turnover of intracellular proteins. Catalyzes the removal of unsubstituted N-terminal amino acids from various peptides.</text>
</comment>
<dbReference type="NCBIfam" id="NF002074">
    <property type="entry name" value="PRK00913.1-4"/>
    <property type="match status" value="1"/>
</dbReference>
<feature type="binding site" evidence="8">
    <location>
        <position position="351"/>
    </location>
    <ligand>
        <name>Mn(2+)</name>
        <dbReference type="ChEBI" id="CHEBI:29035"/>
        <label>1</label>
    </ligand>
</feature>
<evidence type="ECO:0000259" key="9">
    <source>
        <dbReference type="PROSITE" id="PS00631"/>
    </source>
</evidence>
<evidence type="ECO:0000313" key="11">
    <source>
        <dbReference type="Proteomes" id="UP000287352"/>
    </source>
</evidence>
<comment type="catalytic activity">
    <reaction evidence="1 8">
        <text>Release of an N-terminal amino acid, Xaa-|-Yaa-, in which Xaa is preferably Leu, but may be other amino acids including Pro although not Arg or Lys, and Yaa may be Pro. Amino acid amides and methyl esters are also readily hydrolyzed, but rates on arylamides are exceedingly low.</text>
        <dbReference type="EC" id="3.4.11.1"/>
    </reaction>
</comment>
<keyword evidence="5 8" id="KW-0645">Protease</keyword>
<feature type="binding site" evidence="8">
    <location>
        <position position="274"/>
    </location>
    <ligand>
        <name>Mn(2+)</name>
        <dbReference type="ChEBI" id="CHEBI:29035"/>
        <label>1</label>
    </ligand>
</feature>
<feature type="active site" evidence="8">
    <location>
        <position position="355"/>
    </location>
</feature>
<dbReference type="PANTHER" id="PTHR11963:SF23">
    <property type="entry name" value="CYTOSOL AMINOPEPTIDASE"/>
    <property type="match status" value="1"/>
</dbReference>
<evidence type="ECO:0000256" key="2">
    <source>
        <dbReference type="ARBA" id="ARBA00000967"/>
    </source>
</evidence>
<proteinExistence type="inferred from homology"/>
<dbReference type="NCBIfam" id="NF002083">
    <property type="entry name" value="PRK00913.3-5"/>
    <property type="match status" value="1"/>
</dbReference>
<comment type="cofactor">
    <cofactor evidence="8">
        <name>Mn(2+)</name>
        <dbReference type="ChEBI" id="CHEBI:29035"/>
    </cofactor>
    <text evidence="8">Binds 2 manganese ions per subunit.</text>
</comment>
<comment type="catalytic activity">
    <reaction evidence="2 8">
        <text>Release of an N-terminal amino acid, preferentially leucine, but not glutamic or aspartic acids.</text>
        <dbReference type="EC" id="3.4.11.10"/>
    </reaction>
</comment>
<dbReference type="InterPro" id="IPR043472">
    <property type="entry name" value="Macro_dom-like"/>
</dbReference>
<dbReference type="GO" id="GO:0070006">
    <property type="term" value="F:metalloaminopeptidase activity"/>
    <property type="evidence" value="ECO:0007669"/>
    <property type="project" value="InterPro"/>
</dbReference>
<dbReference type="GO" id="GO:0006508">
    <property type="term" value="P:proteolysis"/>
    <property type="evidence" value="ECO:0007669"/>
    <property type="project" value="UniProtKB-KW"/>
</dbReference>
<feature type="binding site" evidence="8">
    <location>
        <position position="292"/>
    </location>
    <ligand>
        <name>Mn(2+)</name>
        <dbReference type="ChEBI" id="CHEBI:29035"/>
        <label>2</label>
    </ligand>
</feature>
<feature type="binding site" evidence="8">
    <location>
        <position position="353"/>
    </location>
    <ligand>
        <name>Mn(2+)</name>
        <dbReference type="ChEBI" id="CHEBI:29035"/>
        <label>2</label>
    </ligand>
</feature>
<keyword evidence="8" id="KW-0963">Cytoplasm</keyword>
<evidence type="ECO:0000256" key="6">
    <source>
        <dbReference type="ARBA" id="ARBA00022801"/>
    </source>
</evidence>
<feature type="domain" description="Cytosol aminopeptidase" evidence="9">
    <location>
        <begin position="349"/>
        <end position="356"/>
    </location>
</feature>
<comment type="caution">
    <text evidence="10">The sequence shown here is derived from an EMBL/GenBank/DDBJ whole genome shotgun (WGS) entry which is preliminary data.</text>
</comment>
<dbReference type="OrthoDB" id="9809354at2"/>
<evidence type="ECO:0000256" key="8">
    <source>
        <dbReference type="HAMAP-Rule" id="MF_00181"/>
    </source>
</evidence>
<dbReference type="SUPFAM" id="SSF53187">
    <property type="entry name" value="Zn-dependent exopeptidases"/>
    <property type="match status" value="1"/>
</dbReference>
<dbReference type="Proteomes" id="UP000287352">
    <property type="component" value="Unassembled WGS sequence"/>
</dbReference>
<reference evidence="11" key="1">
    <citation type="submission" date="2018-12" db="EMBL/GenBank/DDBJ databases">
        <title>Tengunoibacter tsumagoiensis gen. nov., sp. nov., Dictyobacter kobayashii sp. nov., D. alpinus sp. nov., and D. joshuensis sp. nov. and description of Dictyobacteraceae fam. nov. within the order Ktedonobacterales isolated from Tengu-no-mugimeshi.</title>
        <authorList>
            <person name="Wang C.M."/>
            <person name="Zheng Y."/>
            <person name="Sakai Y."/>
            <person name="Toyoda A."/>
            <person name="Minakuchi Y."/>
            <person name="Abe K."/>
            <person name="Yokota A."/>
            <person name="Yabe S."/>
        </authorList>
    </citation>
    <scope>NUCLEOTIDE SEQUENCE [LARGE SCALE GENOMIC DNA]</scope>
    <source>
        <strain evidence="11">Uno3</strain>
    </source>
</reference>
<feature type="binding site" evidence="8">
    <location>
        <position position="269"/>
    </location>
    <ligand>
        <name>Mn(2+)</name>
        <dbReference type="ChEBI" id="CHEBI:29035"/>
        <label>2</label>
    </ligand>
</feature>
<dbReference type="EMBL" id="BIFR01000001">
    <property type="protein sequence ID" value="GCE13278.1"/>
    <property type="molecule type" value="Genomic_DNA"/>
</dbReference>
<protein>
    <recommendedName>
        <fullName evidence="8">Probable cytosol aminopeptidase</fullName>
        <ecNumber evidence="8">3.4.11.1</ecNumber>
    </recommendedName>
    <alternativeName>
        <fullName evidence="8">Leucine aminopeptidase</fullName>
        <shortName evidence="8">LAP</shortName>
        <ecNumber evidence="8">3.4.11.10</ecNumber>
    </alternativeName>
    <alternativeName>
        <fullName evidence="8">Leucyl aminopeptidase</fullName>
    </alternativeName>
</protein>
<evidence type="ECO:0000256" key="4">
    <source>
        <dbReference type="ARBA" id="ARBA00022438"/>
    </source>
</evidence>
<dbReference type="GO" id="GO:0005737">
    <property type="term" value="C:cytoplasm"/>
    <property type="evidence" value="ECO:0007669"/>
    <property type="project" value="UniProtKB-SubCell"/>
</dbReference>
<dbReference type="SUPFAM" id="SSF52949">
    <property type="entry name" value="Macro domain-like"/>
    <property type="match status" value="1"/>
</dbReference>
<dbReference type="Pfam" id="PF02789">
    <property type="entry name" value="Peptidase_M17_N"/>
    <property type="match status" value="1"/>
</dbReference>
<dbReference type="GO" id="GO:0030145">
    <property type="term" value="F:manganese ion binding"/>
    <property type="evidence" value="ECO:0007669"/>
    <property type="project" value="UniProtKB-UniRule"/>
</dbReference>
<dbReference type="HAMAP" id="MF_00181">
    <property type="entry name" value="Cytosol_peptidase_M17"/>
    <property type="match status" value="1"/>
</dbReference>
<gene>
    <name evidence="8 10" type="primary">pepA</name>
    <name evidence="10" type="ORF">KTT_31370</name>
</gene>
<sequence length="503" mass="53410">MDVQVITQAIRTLSSDALVIAAAYKSGGETKKELTLSPTATELDQTLNGLIQDRYRAGEFKANPGELLTLHTKGQIGATRVIVVGLGSQEKVTSQTIRRASSIAVRHLQNTGAKQIVLGLAQEKVETQTGIQAQVEGALLGIYTFRIYQSNEQTSSITQIQVLSTEAQKAETEQSVRKGQALAEATNFARTLINEPPNVLTPTELANRASSMAKEVGIECEIFDREKIKALGMGGLLGVSQGSAEPPRFIILRYRGGAEGDKGLALVGKGITFDTGGISLKPADRMDEMKGDMGGAAAVIGAMQAIGQIKPAINVTAFISTCENRPSSTSYLPGDILRIMNGKTIEIVNTDAEGRLVLADALSYAVKEGHSTIIDLATLTGGIVVALGSLMTGLFSNDESLTQEIIAAGQLAGEKYWPMPLDDDYSEMIRSDIADIKQTGGRQASAVTAAKILENFVGTAQWAHLDIAGTSYVDSKKPYQEKGGVGVGVRTLAELAIKRANNK</sequence>
<keyword evidence="4 8" id="KW-0031">Aminopeptidase</keyword>
<dbReference type="PRINTS" id="PR00481">
    <property type="entry name" value="LAMNOPPTDASE"/>
</dbReference>
<evidence type="ECO:0000313" key="10">
    <source>
        <dbReference type="EMBL" id="GCE13278.1"/>
    </source>
</evidence>
<evidence type="ECO:0000256" key="7">
    <source>
        <dbReference type="ARBA" id="ARBA00049972"/>
    </source>
</evidence>
<feature type="binding site" evidence="8">
    <location>
        <position position="274"/>
    </location>
    <ligand>
        <name>Mn(2+)</name>
        <dbReference type="ChEBI" id="CHEBI:29035"/>
        <label>2</label>
    </ligand>
</feature>
<dbReference type="InterPro" id="IPR008283">
    <property type="entry name" value="Peptidase_M17_N"/>
</dbReference>
<dbReference type="EC" id="3.4.11.1" evidence="8"/>
<feature type="active site" evidence="8">
    <location>
        <position position="281"/>
    </location>
</feature>
<dbReference type="InterPro" id="IPR011356">
    <property type="entry name" value="Leucine_aapep/pepB"/>
</dbReference>
<dbReference type="PROSITE" id="PS00631">
    <property type="entry name" value="CYTOSOL_AP"/>
    <property type="match status" value="1"/>
</dbReference>
<dbReference type="AlphaFoldDB" id="A0A402A291"/>
<dbReference type="Gene3D" id="3.40.630.10">
    <property type="entry name" value="Zn peptidases"/>
    <property type="match status" value="1"/>
</dbReference>
<dbReference type="InterPro" id="IPR023042">
    <property type="entry name" value="Peptidase_M17_leu_NH2_pept"/>
</dbReference>
<dbReference type="InterPro" id="IPR000819">
    <property type="entry name" value="Peptidase_M17_C"/>
</dbReference>
<evidence type="ECO:0000256" key="1">
    <source>
        <dbReference type="ARBA" id="ARBA00000135"/>
    </source>
</evidence>
<dbReference type="Gene3D" id="3.40.220.10">
    <property type="entry name" value="Leucine Aminopeptidase, subunit E, domain 1"/>
    <property type="match status" value="1"/>
</dbReference>
<comment type="similarity">
    <text evidence="3 8">Belongs to the peptidase M17 family.</text>
</comment>
<dbReference type="CDD" id="cd00433">
    <property type="entry name" value="Peptidase_M17"/>
    <property type="match status" value="1"/>
</dbReference>